<gene>
    <name evidence="1" type="ORF">NIES46_48320</name>
</gene>
<comment type="caution">
    <text evidence="1">The sequence shown here is derived from an EMBL/GenBank/DDBJ whole genome shotgun (WGS) entry which is preliminary data.</text>
</comment>
<evidence type="ECO:0000313" key="1">
    <source>
        <dbReference type="EMBL" id="GCE96759.1"/>
    </source>
</evidence>
<dbReference type="Proteomes" id="UP000326169">
    <property type="component" value="Unassembled WGS sequence"/>
</dbReference>
<keyword evidence="2" id="KW-1185">Reference proteome</keyword>
<dbReference type="GeneID" id="301686214"/>
<accession>A0A5M3TGH0</accession>
<proteinExistence type="predicted"/>
<dbReference type="EMBL" id="BIMW01000271">
    <property type="protein sequence ID" value="GCE96759.1"/>
    <property type="molecule type" value="Genomic_DNA"/>
</dbReference>
<dbReference type="RefSeq" id="WP_035736216.1">
    <property type="nucleotide sequence ID" value="NZ_BIMW01000271.1"/>
</dbReference>
<protein>
    <submittedName>
        <fullName evidence="1">Uncharacterized protein</fullName>
    </submittedName>
</protein>
<name>A0A5M3TGH0_LIMPL</name>
<organism evidence="1 2">
    <name type="scientific">Limnospira platensis NIES-46</name>
    <dbReference type="NCBI Taxonomy" id="1236695"/>
    <lineage>
        <taxon>Bacteria</taxon>
        <taxon>Bacillati</taxon>
        <taxon>Cyanobacteriota</taxon>
        <taxon>Cyanophyceae</taxon>
        <taxon>Oscillatoriophycideae</taxon>
        <taxon>Oscillatoriales</taxon>
        <taxon>Sirenicapillariaceae</taxon>
        <taxon>Limnospira</taxon>
    </lineage>
</organism>
<sequence>MLELALLKIIESDAMLTDGSVMFTATINLGQSSVIPSNRILEGNIGDDNFNSDISNIFYIEDIEEFDERVANYSIADIDAFIESKTQKMVALVVNRNTKPLKKG</sequence>
<reference evidence="1 2" key="1">
    <citation type="journal article" date="2019" name="J Genomics">
        <title>The Draft Genome of a Hydrogen-producing Cyanobacterium, Arthrospira platensis NIES-46.</title>
        <authorList>
            <person name="Suzuki S."/>
            <person name="Yamaguchi H."/>
            <person name="Kawachi M."/>
        </authorList>
    </citation>
    <scope>NUCLEOTIDE SEQUENCE [LARGE SCALE GENOMIC DNA]</scope>
    <source>
        <strain evidence="1 2">NIES-46</strain>
    </source>
</reference>
<evidence type="ECO:0000313" key="2">
    <source>
        <dbReference type="Proteomes" id="UP000326169"/>
    </source>
</evidence>